<name>A0A381KL94_CLODI</name>
<dbReference type="InterPro" id="IPR024256">
    <property type="entry name" value="DUF3797"/>
</dbReference>
<dbReference type="Pfam" id="PF12677">
    <property type="entry name" value="DUF3797"/>
    <property type="match status" value="1"/>
</dbReference>
<protein>
    <submittedName>
        <fullName evidence="1">Domain of uncharacterized function (DUF3797)</fullName>
    </submittedName>
</protein>
<gene>
    <name evidence="1" type="ORF">NCTC13307_03645</name>
</gene>
<accession>A0A381KL94</accession>
<dbReference type="AlphaFoldDB" id="A0A381KL94"/>
<dbReference type="EMBL" id="UFWD01000002">
    <property type="protein sequence ID" value="SUY82540.1"/>
    <property type="molecule type" value="Genomic_DNA"/>
</dbReference>
<dbReference type="RefSeq" id="WP_021359693.1">
    <property type="nucleotide sequence ID" value="NZ_BIQT01000012.1"/>
</dbReference>
<sequence length="57" mass="6620">MKLKDIIKLGEKYCYCPNCGNDKIGNNEGKLIVEEHTYYRECSCGFSILIDDRKDEI</sequence>
<proteinExistence type="predicted"/>
<evidence type="ECO:0000313" key="1">
    <source>
        <dbReference type="EMBL" id="SUY82540.1"/>
    </source>
</evidence>
<reference evidence="1" key="1">
    <citation type="submission" date="2018-06" db="EMBL/GenBank/DDBJ databases">
        <authorList>
            <consortium name="Pathogen Informatics"/>
            <person name="Doyle S."/>
        </authorList>
    </citation>
    <scope>NUCLEOTIDE SEQUENCE</scope>
    <source>
        <strain evidence="1">NCTC13307</strain>
    </source>
</reference>
<organism evidence="1">
    <name type="scientific">Clostridioides difficile</name>
    <name type="common">Peptoclostridium difficile</name>
    <dbReference type="NCBI Taxonomy" id="1496"/>
    <lineage>
        <taxon>Bacteria</taxon>
        <taxon>Bacillati</taxon>
        <taxon>Bacillota</taxon>
        <taxon>Clostridia</taxon>
        <taxon>Peptostreptococcales</taxon>
        <taxon>Peptostreptococcaceae</taxon>
        <taxon>Clostridioides</taxon>
    </lineage>
</organism>